<dbReference type="Proteomes" id="UP000276133">
    <property type="component" value="Unassembled WGS sequence"/>
</dbReference>
<accession>A0A3M7Q4R3</accession>
<organism evidence="1 2">
    <name type="scientific">Brachionus plicatilis</name>
    <name type="common">Marine rotifer</name>
    <name type="synonym">Brachionus muelleri</name>
    <dbReference type="NCBI Taxonomy" id="10195"/>
    <lineage>
        <taxon>Eukaryota</taxon>
        <taxon>Metazoa</taxon>
        <taxon>Spiralia</taxon>
        <taxon>Gnathifera</taxon>
        <taxon>Rotifera</taxon>
        <taxon>Eurotatoria</taxon>
        <taxon>Monogononta</taxon>
        <taxon>Pseudotrocha</taxon>
        <taxon>Ploima</taxon>
        <taxon>Brachionidae</taxon>
        <taxon>Brachionus</taxon>
    </lineage>
</organism>
<keyword evidence="2" id="KW-1185">Reference proteome</keyword>
<evidence type="ECO:0000313" key="2">
    <source>
        <dbReference type="Proteomes" id="UP000276133"/>
    </source>
</evidence>
<feature type="non-terminal residue" evidence="1">
    <location>
        <position position="134"/>
    </location>
</feature>
<dbReference type="AlphaFoldDB" id="A0A3M7Q4R3"/>
<evidence type="ECO:0000313" key="1">
    <source>
        <dbReference type="EMBL" id="RNA06417.1"/>
    </source>
</evidence>
<name>A0A3M7Q4R3_BRAPC</name>
<proteinExistence type="predicted"/>
<reference evidence="1 2" key="1">
    <citation type="journal article" date="2018" name="Sci. Rep.">
        <title>Genomic signatures of local adaptation to the degree of environmental predictability in rotifers.</title>
        <authorList>
            <person name="Franch-Gras L."/>
            <person name="Hahn C."/>
            <person name="Garcia-Roger E.M."/>
            <person name="Carmona M.J."/>
            <person name="Serra M."/>
            <person name="Gomez A."/>
        </authorList>
    </citation>
    <scope>NUCLEOTIDE SEQUENCE [LARGE SCALE GENOMIC DNA]</scope>
    <source>
        <strain evidence="1">HYR1</strain>
    </source>
</reference>
<sequence>MESVNAKNFSALSPSVRKTWNKLISFKSSVKKSHNDELNEQSKFASICRTNKIKTSTIKKTRQINKCSESKNVHNQHYVYCLSGEIDSIKQLKAAMISSLEQELCTLEQETMTRFSSSSSIKSHDSGISVNFST</sequence>
<protein>
    <submittedName>
        <fullName evidence="1">Uncharacterized protein</fullName>
    </submittedName>
</protein>
<gene>
    <name evidence="1" type="ORF">BpHYR1_002352</name>
</gene>
<dbReference type="EMBL" id="REGN01007395">
    <property type="protein sequence ID" value="RNA06417.1"/>
    <property type="molecule type" value="Genomic_DNA"/>
</dbReference>
<comment type="caution">
    <text evidence="1">The sequence shown here is derived from an EMBL/GenBank/DDBJ whole genome shotgun (WGS) entry which is preliminary data.</text>
</comment>